<comment type="caution">
    <text evidence="8">The sequence shown here is derived from an EMBL/GenBank/DDBJ whole genome shotgun (WGS) entry which is preliminary data.</text>
</comment>
<evidence type="ECO:0000256" key="3">
    <source>
        <dbReference type="ARBA" id="ARBA00022475"/>
    </source>
</evidence>
<dbReference type="EMBL" id="LJXB01000091">
    <property type="protein sequence ID" value="KPU54053.1"/>
    <property type="molecule type" value="Genomic_DNA"/>
</dbReference>
<dbReference type="AlphaFoldDB" id="A0A0P8ZBU0"/>
<dbReference type="GO" id="GO:0005886">
    <property type="term" value="C:plasma membrane"/>
    <property type="evidence" value="ECO:0007669"/>
    <property type="project" value="UniProtKB-SubCell"/>
</dbReference>
<organism evidence="8 9">
    <name type="scientific">Pseudomonas fluorescens</name>
    <dbReference type="NCBI Taxonomy" id="294"/>
    <lineage>
        <taxon>Bacteria</taxon>
        <taxon>Pseudomonadati</taxon>
        <taxon>Pseudomonadota</taxon>
        <taxon>Gammaproteobacteria</taxon>
        <taxon>Pseudomonadales</taxon>
        <taxon>Pseudomonadaceae</taxon>
        <taxon>Pseudomonas</taxon>
    </lineage>
</organism>
<dbReference type="PANTHER" id="PTHR33452:SF4">
    <property type="entry name" value="BLL4328 PROTEIN"/>
    <property type="match status" value="1"/>
</dbReference>
<feature type="transmembrane region" description="Helical" evidence="7">
    <location>
        <begin position="107"/>
        <end position="128"/>
    </location>
</feature>
<evidence type="ECO:0000256" key="2">
    <source>
        <dbReference type="ARBA" id="ARBA00006679"/>
    </source>
</evidence>
<dbReference type="OrthoDB" id="346004at2"/>
<proteinExistence type="inferred from homology"/>
<protein>
    <submittedName>
        <fullName evidence="8">TQO small subunit DoxD family protein</fullName>
    </submittedName>
</protein>
<comment type="similarity">
    <text evidence="2">Belongs to the DoxX family.</text>
</comment>
<dbReference type="InterPro" id="IPR051907">
    <property type="entry name" value="DoxX-like_oxidoreductase"/>
</dbReference>
<evidence type="ECO:0000256" key="1">
    <source>
        <dbReference type="ARBA" id="ARBA00004651"/>
    </source>
</evidence>
<dbReference type="InterPro" id="IPR032808">
    <property type="entry name" value="DoxX"/>
</dbReference>
<evidence type="ECO:0000313" key="8">
    <source>
        <dbReference type="EMBL" id="KPU54053.1"/>
    </source>
</evidence>
<accession>A0A0P8ZBU0</accession>
<sequence length="142" mass="15465">MSALISQLNTLWAPRLLSVLRIITAFLFLQHGTAKLFGFPHVAFFDELSLFSLIGFAGVLEAVGGLLLVLGLFTRLVAFILSGEMAFAYFIGHAPKGLFPLLNNGEPAILFCFIFLYLVAAGGGAWSLDRRLCRGKPGCDWV</sequence>
<gene>
    <name evidence="8" type="ORF">AN403_1074</name>
</gene>
<dbReference type="PANTHER" id="PTHR33452">
    <property type="entry name" value="OXIDOREDUCTASE CATD-RELATED"/>
    <property type="match status" value="1"/>
</dbReference>
<keyword evidence="5 7" id="KW-1133">Transmembrane helix</keyword>
<reference evidence="8 9" key="1">
    <citation type="submission" date="2015-09" db="EMBL/GenBank/DDBJ databases">
        <authorList>
            <person name="Jackson K.R."/>
            <person name="Lunt B.L."/>
            <person name="Fisher J.N.B."/>
            <person name="Gardner A.V."/>
            <person name="Bailey M.E."/>
            <person name="Deus L.M."/>
            <person name="Earl A.S."/>
            <person name="Gibby P.D."/>
            <person name="Hartmann K.A."/>
            <person name="Liu J.E."/>
            <person name="Manci A.M."/>
            <person name="Nielsen D.A."/>
            <person name="Solomon M.B."/>
            <person name="Breakwell D.P."/>
            <person name="Burnett S.H."/>
            <person name="Grose J.H."/>
        </authorList>
    </citation>
    <scope>NUCLEOTIDE SEQUENCE [LARGE SCALE GENOMIC DNA]</scope>
    <source>
        <strain evidence="8 9">S613</strain>
    </source>
</reference>
<evidence type="ECO:0000256" key="7">
    <source>
        <dbReference type="SAM" id="Phobius"/>
    </source>
</evidence>
<feature type="transmembrane region" description="Helical" evidence="7">
    <location>
        <begin position="76"/>
        <end position="95"/>
    </location>
</feature>
<feature type="transmembrane region" description="Helical" evidence="7">
    <location>
        <begin position="49"/>
        <end position="69"/>
    </location>
</feature>
<dbReference type="PATRIC" id="fig|294.162.peg.5461"/>
<keyword evidence="6 7" id="KW-0472">Membrane</keyword>
<keyword evidence="4 7" id="KW-0812">Transmembrane</keyword>
<dbReference type="RefSeq" id="WP_057400101.1">
    <property type="nucleotide sequence ID" value="NZ_LJXB01000091.1"/>
</dbReference>
<feature type="transmembrane region" description="Helical" evidence="7">
    <location>
        <begin position="12"/>
        <end position="29"/>
    </location>
</feature>
<dbReference type="Pfam" id="PF07681">
    <property type="entry name" value="DoxX"/>
    <property type="match status" value="1"/>
</dbReference>
<evidence type="ECO:0000256" key="6">
    <source>
        <dbReference type="ARBA" id="ARBA00023136"/>
    </source>
</evidence>
<evidence type="ECO:0000256" key="5">
    <source>
        <dbReference type="ARBA" id="ARBA00022989"/>
    </source>
</evidence>
<evidence type="ECO:0000256" key="4">
    <source>
        <dbReference type="ARBA" id="ARBA00022692"/>
    </source>
</evidence>
<dbReference type="Proteomes" id="UP000050349">
    <property type="component" value="Unassembled WGS sequence"/>
</dbReference>
<name>A0A0P8ZBU0_PSEFL</name>
<evidence type="ECO:0000313" key="9">
    <source>
        <dbReference type="Proteomes" id="UP000050349"/>
    </source>
</evidence>
<comment type="subcellular location">
    <subcellularLocation>
        <location evidence="1">Cell membrane</location>
        <topology evidence="1">Multi-pass membrane protein</topology>
    </subcellularLocation>
</comment>
<keyword evidence="3" id="KW-1003">Cell membrane</keyword>